<accession>A0A9P4LHG9</accession>
<proteinExistence type="predicted"/>
<feature type="region of interest" description="Disordered" evidence="1">
    <location>
        <begin position="1"/>
        <end position="25"/>
    </location>
</feature>
<dbReference type="Proteomes" id="UP000799777">
    <property type="component" value="Unassembled WGS sequence"/>
</dbReference>
<feature type="compositionally biased region" description="Polar residues" evidence="1">
    <location>
        <begin position="1"/>
        <end position="12"/>
    </location>
</feature>
<keyword evidence="3" id="KW-1185">Reference proteome</keyword>
<reference evidence="2" key="1">
    <citation type="journal article" date="2020" name="Stud. Mycol.">
        <title>101 Dothideomycetes genomes: a test case for predicting lifestyles and emergence of pathogens.</title>
        <authorList>
            <person name="Haridas S."/>
            <person name="Albert R."/>
            <person name="Binder M."/>
            <person name="Bloem J."/>
            <person name="Labutti K."/>
            <person name="Salamov A."/>
            <person name="Andreopoulos B."/>
            <person name="Baker S."/>
            <person name="Barry K."/>
            <person name="Bills G."/>
            <person name="Bluhm B."/>
            <person name="Cannon C."/>
            <person name="Castanera R."/>
            <person name="Culley D."/>
            <person name="Daum C."/>
            <person name="Ezra D."/>
            <person name="Gonzalez J."/>
            <person name="Henrissat B."/>
            <person name="Kuo A."/>
            <person name="Liang C."/>
            <person name="Lipzen A."/>
            <person name="Lutzoni F."/>
            <person name="Magnuson J."/>
            <person name="Mondo S."/>
            <person name="Nolan M."/>
            <person name="Ohm R."/>
            <person name="Pangilinan J."/>
            <person name="Park H.-J."/>
            <person name="Ramirez L."/>
            <person name="Alfaro M."/>
            <person name="Sun H."/>
            <person name="Tritt A."/>
            <person name="Yoshinaga Y."/>
            <person name="Zwiers L.-H."/>
            <person name="Turgeon B."/>
            <person name="Goodwin S."/>
            <person name="Spatafora J."/>
            <person name="Crous P."/>
            <person name="Grigoriev I."/>
        </authorList>
    </citation>
    <scope>NUCLEOTIDE SEQUENCE</scope>
    <source>
        <strain evidence="2">CBS 110217</strain>
    </source>
</reference>
<dbReference type="AlphaFoldDB" id="A0A9P4LHG9"/>
<protein>
    <submittedName>
        <fullName evidence="2">Uncharacterized protein</fullName>
    </submittedName>
</protein>
<dbReference type="OrthoDB" id="3690919at2759"/>
<organism evidence="2 3">
    <name type="scientific">Setomelanomma holmii</name>
    <dbReference type="NCBI Taxonomy" id="210430"/>
    <lineage>
        <taxon>Eukaryota</taxon>
        <taxon>Fungi</taxon>
        <taxon>Dikarya</taxon>
        <taxon>Ascomycota</taxon>
        <taxon>Pezizomycotina</taxon>
        <taxon>Dothideomycetes</taxon>
        <taxon>Pleosporomycetidae</taxon>
        <taxon>Pleosporales</taxon>
        <taxon>Pleosporineae</taxon>
        <taxon>Phaeosphaeriaceae</taxon>
        <taxon>Setomelanomma</taxon>
    </lineage>
</organism>
<name>A0A9P4LHG9_9PLEO</name>
<sequence length="268" mass="29654">MFQGSTSQNTDRMGQLGQPQPSQPQPLGLIIPCATIGEDDFGNNLSGVFHLLSCGHIVAIDQSDRSCGCNCRHAATWAASMQANLSFGDNDLPPVPSIFPPFGATQHYDVLYCETCHGIPFNRYKLPSTTEEPSLLRRCLAVTRRILQSTLAIDEMRVNAMLCSPFCNPNRDDVARMYHHDLLCGHRVYTATLRSCAYNCAASHTGCSGYAVPLGMREADAILCQECVARAELVHRRWNTCQVEEQASRHSNDLVAEPEHISENEFTH</sequence>
<feature type="compositionally biased region" description="Low complexity" evidence="1">
    <location>
        <begin position="14"/>
        <end position="25"/>
    </location>
</feature>
<gene>
    <name evidence="2" type="ORF">EK21DRAFT_118067</name>
</gene>
<evidence type="ECO:0000256" key="1">
    <source>
        <dbReference type="SAM" id="MobiDB-lite"/>
    </source>
</evidence>
<evidence type="ECO:0000313" key="3">
    <source>
        <dbReference type="Proteomes" id="UP000799777"/>
    </source>
</evidence>
<comment type="caution">
    <text evidence="2">The sequence shown here is derived from an EMBL/GenBank/DDBJ whole genome shotgun (WGS) entry which is preliminary data.</text>
</comment>
<evidence type="ECO:0000313" key="2">
    <source>
        <dbReference type="EMBL" id="KAF2024149.1"/>
    </source>
</evidence>
<dbReference type="EMBL" id="ML978307">
    <property type="protein sequence ID" value="KAF2024149.1"/>
    <property type="molecule type" value="Genomic_DNA"/>
</dbReference>